<keyword evidence="1" id="KW-0732">Signal</keyword>
<dbReference type="EMBL" id="CP030850">
    <property type="protein sequence ID" value="AXE17712.1"/>
    <property type="molecule type" value="Genomic_DNA"/>
</dbReference>
<dbReference type="RefSeq" id="WP_114066497.1">
    <property type="nucleotide sequence ID" value="NZ_CP030850.1"/>
</dbReference>
<gene>
    <name evidence="2" type="ORF">DR864_08160</name>
</gene>
<proteinExistence type="predicted"/>
<dbReference type="KEGG" id="run:DR864_08160"/>
<name>A0A344TGE1_9BACT</name>
<feature type="chain" id="PRO_5016724683" description="Lipoprotein" evidence="1">
    <location>
        <begin position="25"/>
        <end position="261"/>
    </location>
</feature>
<reference evidence="2 3" key="1">
    <citation type="submission" date="2018-07" db="EMBL/GenBank/DDBJ databases">
        <title>Genome sequencing of Runella.</title>
        <authorList>
            <person name="Baek M.-G."/>
            <person name="Yi H."/>
        </authorList>
    </citation>
    <scope>NUCLEOTIDE SEQUENCE [LARGE SCALE GENOMIC DNA]</scope>
    <source>
        <strain evidence="2 3">HYN0085</strain>
    </source>
</reference>
<sequence length="261" mass="29429">MKQIFSLLLVLGVLLAGCSKPEQQGESTTATTTDFKTTSAALPFSGYWLSESYFNDIKAHQSPQKSQEGSEEVFLVIPDSTLQPTMMVWNFHEGSEEITVLKKDDAYQLYEVVIDSLTRPLKDIKIISPTKIEIGNKTFVKISPHAKTNEKNNPLILEEILFKGKYSLADGKEVEFKNNGEVTGLENYRYYQPAIDYIGPGLQIDQVSLSSSEDKKEWMAFKFRGDTLLIHQIKCVEFDKSNNECGLADFGALKHTLVRKK</sequence>
<protein>
    <recommendedName>
        <fullName evidence="4">Lipoprotein</fullName>
    </recommendedName>
</protein>
<dbReference type="AlphaFoldDB" id="A0A344TGE1"/>
<dbReference type="OrthoDB" id="937809at2"/>
<evidence type="ECO:0000256" key="1">
    <source>
        <dbReference type="SAM" id="SignalP"/>
    </source>
</evidence>
<feature type="signal peptide" evidence="1">
    <location>
        <begin position="1"/>
        <end position="24"/>
    </location>
</feature>
<dbReference type="PROSITE" id="PS51257">
    <property type="entry name" value="PROKAR_LIPOPROTEIN"/>
    <property type="match status" value="1"/>
</dbReference>
<keyword evidence="3" id="KW-1185">Reference proteome</keyword>
<evidence type="ECO:0000313" key="2">
    <source>
        <dbReference type="EMBL" id="AXE17712.1"/>
    </source>
</evidence>
<evidence type="ECO:0008006" key="4">
    <source>
        <dbReference type="Google" id="ProtNLM"/>
    </source>
</evidence>
<evidence type="ECO:0000313" key="3">
    <source>
        <dbReference type="Proteomes" id="UP000251993"/>
    </source>
</evidence>
<dbReference type="Proteomes" id="UP000251993">
    <property type="component" value="Chromosome"/>
</dbReference>
<organism evidence="2 3">
    <name type="scientific">Runella rosea</name>
    <dbReference type="NCBI Taxonomy" id="2259595"/>
    <lineage>
        <taxon>Bacteria</taxon>
        <taxon>Pseudomonadati</taxon>
        <taxon>Bacteroidota</taxon>
        <taxon>Cytophagia</taxon>
        <taxon>Cytophagales</taxon>
        <taxon>Spirosomataceae</taxon>
        <taxon>Runella</taxon>
    </lineage>
</organism>
<accession>A0A344TGE1</accession>